<reference evidence="1" key="1">
    <citation type="submission" date="2024-03" db="EMBL/GenBank/DDBJ databases">
        <title>WGS assembly of Saponaria officinalis var. Norfolk2.</title>
        <authorList>
            <person name="Jenkins J."/>
            <person name="Shu S."/>
            <person name="Grimwood J."/>
            <person name="Barry K."/>
            <person name="Goodstein D."/>
            <person name="Schmutz J."/>
            <person name="Leebens-Mack J."/>
            <person name="Osbourn A."/>
        </authorList>
    </citation>
    <scope>NUCLEOTIDE SEQUENCE [LARGE SCALE GENOMIC DNA]</scope>
    <source>
        <strain evidence="1">JIC</strain>
    </source>
</reference>
<dbReference type="AlphaFoldDB" id="A0AAW1GRZ5"/>
<dbReference type="Proteomes" id="UP001443914">
    <property type="component" value="Unassembled WGS sequence"/>
</dbReference>
<name>A0AAW1GRZ5_SAPOF</name>
<accession>A0AAW1GRZ5</accession>
<evidence type="ECO:0000313" key="2">
    <source>
        <dbReference type="Proteomes" id="UP001443914"/>
    </source>
</evidence>
<sequence>MFQSTVCQCVIIQNSQVIRLRTHHPNRHYGEQWLMCDRSVKYSNRTKLDGTSSDKPFTGSKKCYCPFKLKGVGQADGTWTLEVRNGFHNHAIRSKDTILDQKTKESILSMTASKISVSNILIELRNNNTDVTAKQVYNIRAREKSKLREDRSSSEQLLKLASERGYRVFHQTMPCNCSCCIYGTFCLGASWKRVSITSSLQALEI</sequence>
<evidence type="ECO:0000313" key="1">
    <source>
        <dbReference type="EMBL" id="KAK9663611.1"/>
    </source>
</evidence>
<organism evidence="1 2">
    <name type="scientific">Saponaria officinalis</name>
    <name type="common">Common soapwort</name>
    <name type="synonym">Lychnis saponaria</name>
    <dbReference type="NCBI Taxonomy" id="3572"/>
    <lineage>
        <taxon>Eukaryota</taxon>
        <taxon>Viridiplantae</taxon>
        <taxon>Streptophyta</taxon>
        <taxon>Embryophyta</taxon>
        <taxon>Tracheophyta</taxon>
        <taxon>Spermatophyta</taxon>
        <taxon>Magnoliopsida</taxon>
        <taxon>eudicotyledons</taxon>
        <taxon>Gunneridae</taxon>
        <taxon>Pentapetalae</taxon>
        <taxon>Caryophyllales</taxon>
        <taxon>Caryophyllaceae</taxon>
        <taxon>Caryophylleae</taxon>
        <taxon>Saponaria</taxon>
    </lineage>
</organism>
<protein>
    <recommendedName>
        <fullName evidence="3">FAR1 domain-containing protein</fullName>
    </recommendedName>
</protein>
<proteinExistence type="predicted"/>
<comment type="caution">
    <text evidence="1">The sequence shown here is derived from an EMBL/GenBank/DDBJ whole genome shotgun (WGS) entry which is preliminary data.</text>
</comment>
<keyword evidence="2" id="KW-1185">Reference proteome</keyword>
<dbReference type="EMBL" id="JBDFQZ010000017">
    <property type="protein sequence ID" value="KAK9663611.1"/>
    <property type="molecule type" value="Genomic_DNA"/>
</dbReference>
<evidence type="ECO:0008006" key="3">
    <source>
        <dbReference type="Google" id="ProtNLM"/>
    </source>
</evidence>
<gene>
    <name evidence="1" type="ORF">RND81_O271500</name>
</gene>